<keyword evidence="4" id="KW-0788">Thiol protease</keyword>
<dbReference type="SMART" id="SM00848">
    <property type="entry name" value="Inhibitor_I29"/>
    <property type="match status" value="1"/>
</dbReference>
<proteinExistence type="inferred from homology"/>
<evidence type="ECO:0000256" key="1">
    <source>
        <dbReference type="ARBA" id="ARBA00008455"/>
    </source>
</evidence>
<feature type="domain" description="Peptidase C1A papain C-terminal" evidence="8">
    <location>
        <begin position="127"/>
        <end position="345"/>
    </location>
</feature>
<keyword evidence="3" id="KW-0378">Hydrolase</keyword>
<dbReference type="AlphaFoldDB" id="A0AA86SKD6"/>
<gene>
    <name evidence="10" type="ORF">AYBTSS11_LOCUS11068</name>
</gene>
<evidence type="ECO:0000259" key="9">
    <source>
        <dbReference type="SMART" id="SM00848"/>
    </source>
</evidence>
<dbReference type="InterPro" id="IPR000668">
    <property type="entry name" value="Peptidase_C1A_C"/>
</dbReference>
<evidence type="ECO:0000256" key="4">
    <source>
        <dbReference type="ARBA" id="ARBA00022807"/>
    </source>
</evidence>
<dbReference type="InterPro" id="IPR025660">
    <property type="entry name" value="Pept_his_AS"/>
</dbReference>
<dbReference type="Pfam" id="PF00112">
    <property type="entry name" value="Peptidase_C1"/>
    <property type="match status" value="1"/>
</dbReference>
<keyword evidence="2" id="KW-0645">Protease</keyword>
<sequence>MASSMAIIPTLLFLSLTLSHATDTPIVKYSEKEVMGMYEEWLVKQQKVYNGLGEKEKRFEVFKDNLGFIQEHNAQNNTYTLGLNKFADITNEEYRAMYLGTKSDAKRRLMKTKSTGHRYAYNSRDRLPVHVDWRSKGVVAPIKDQGSCGSCWAFSTVASVEAINKIVTGKFVSLSEQELVDCDRTYNDGCNGGLMDYAFQFIIENGGIDTDEDYPYQGYDGTCDPTKVTKNAKVVQIDAFEDVPAYNENALKKAVAHQPVSVAIEASGRALQLYQSGVFTGKCGTSLDHGVVVVGYGSENGVDYWLVRNSWGTGWGEDGYFKMERNLRSTSRGKCGIAMEASYPVKNGLSSVVPSSVYESTVASVSSA</sequence>
<dbReference type="InterPro" id="IPR013201">
    <property type="entry name" value="Prot_inhib_I29"/>
</dbReference>
<dbReference type="FunFam" id="3.90.70.10:FF:000068">
    <property type="entry name" value="Cysteine protease 1"/>
    <property type="match status" value="1"/>
</dbReference>
<dbReference type="PRINTS" id="PR00705">
    <property type="entry name" value="PAPAIN"/>
</dbReference>
<dbReference type="SMART" id="SM00645">
    <property type="entry name" value="Pept_C1"/>
    <property type="match status" value="1"/>
</dbReference>
<feature type="domain" description="Cathepsin propeptide inhibitor" evidence="9">
    <location>
        <begin position="38"/>
        <end position="94"/>
    </location>
</feature>
<dbReference type="SUPFAM" id="SSF54001">
    <property type="entry name" value="Cysteine proteinases"/>
    <property type="match status" value="1"/>
</dbReference>
<organism evidence="10 11">
    <name type="scientific">Sphenostylis stenocarpa</name>
    <dbReference type="NCBI Taxonomy" id="92480"/>
    <lineage>
        <taxon>Eukaryota</taxon>
        <taxon>Viridiplantae</taxon>
        <taxon>Streptophyta</taxon>
        <taxon>Embryophyta</taxon>
        <taxon>Tracheophyta</taxon>
        <taxon>Spermatophyta</taxon>
        <taxon>Magnoliopsida</taxon>
        <taxon>eudicotyledons</taxon>
        <taxon>Gunneridae</taxon>
        <taxon>Pentapetalae</taxon>
        <taxon>rosids</taxon>
        <taxon>fabids</taxon>
        <taxon>Fabales</taxon>
        <taxon>Fabaceae</taxon>
        <taxon>Papilionoideae</taxon>
        <taxon>50 kb inversion clade</taxon>
        <taxon>NPAAA clade</taxon>
        <taxon>indigoferoid/millettioid clade</taxon>
        <taxon>Phaseoleae</taxon>
        <taxon>Sphenostylis</taxon>
    </lineage>
</organism>
<evidence type="ECO:0000259" key="8">
    <source>
        <dbReference type="SMART" id="SM00645"/>
    </source>
</evidence>
<evidence type="ECO:0000256" key="2">
    <source>
        <dbReference type="ARBA" id="ARBA00022670"/>
    </source>
</evidence>
<evidence type="ECO:0000256" key="5">
    <source>
        <dbReference type="ARBA" id="ARBA00023157"/>
    </source>
</evidence>
<dbReference type="InterPro" id="IPR039417">
    <property type="entry name" value="Peptidase_C1A_papain-like"/>
</dbReference>
<evidence type="ECO:0000256" key="6">
    <source>
        <dbReference type="ARBA" id="ARBA00023180"/>
    </source>
</evidence>
<dbReference type="PROSITE" id="PS00139">
    <property type="entry name" value="THIOL_PROTEASE_CYS"/>
    <property type="match status" value="1"/>
</dbReference>
<accession>A0AA86SKD6</accession>
<keyword evidence="6" id="KW-0325">Glycoprotein</keyword>
<feature type="chain" id="PRO_5041685173" evidence="7">
    <location>
        <begin position="22"/>
        <end position="368"/>
    </location>
</feature>
<dbReference type="GO" id="GO:0006508">
    <property type="term" value="P:proteolysis"/>
    <property type="evidence" value="ECO:0007669"/>
    <property type="project" value="UniProtKB-KW"/>
</dbReference>
<evidence type="ECO:0000256" key="3">
    <source>
        <dbReference type="ARBA" id="ARBA00022801"/>
    </source>
</evidence>
<protein>
    <submittedName>
        <fullName evidence="10">Uncharacterized protein</fullName>
    </submittedName>
</protein>
<dbReference type="EMBL" id="OY731400">
    <property type="protein sequence ID" value="CAJ1942883.1"/>
    <property type="molecule type" value="Genomic_DNA"/>
</dbReference>
<dbReference type="InterPro" id="IPR000169">
    <property type="entry name" value="Pept_cys_AS"/>
</dbReference>
<dbReference type="PROSITE" id="PS00640">
    <property type="entry name" value="THIOL_PROTEASE_ASN"/>
    <property type="match status" value="1"/>
</dbReference>
<dbReference type="InterPro" id="IPR025661">
    <property type="entry name" value="Pept_asp_AS"/>
</dbReference>
<dbReference type="Gene3D" id="3.90.70.10">
    <property type="entry name" value="Cysteine proteinases"/>
    <property type="match status" value="1"/>
</dbReference>
<dbReference type="Pfam" id="PF08246">
    <property type="entry name" value="Inhibitor_I29"/>
    <property type="match status" value="1"/>
</dbReference>
<dbReference type="PANTHER" id="PTHR12411">
    <property type="entry name" value="CYSTEINE PROTEASE FAMILY C1-RELATED"/>
    <property type="match status" value="1"/>
</dbReference>
<dbReference type="InterPro" id="IPR013128">
    <property type="entry name" value="Peptidase_C1A"/>
</dbReference>
<keyword evidence="7" id="KW-0732">Signal</keyword>
<evidence type="ECO:0000313" key="11">
    <source>
        <dbReference type="Proteomes" id="UP001189624"/>
    </source>
</evidence>
<name>A0AA86SKD6_9FABA</name>
<dbReference type="InterPro" id="IPR038765">
    <property type="entry name" value="Papain-like_cys_pep_sf"/>
</dbReference>
<reference evidence="10" key="1">
    <citation type="submission" date="2023-10" db="EMBL/GenBank/DDBJ databases">
        <authorList>
            <person name="Domelevo Entfellner J.-B."/>
        </authorList>
    </citation>
    <scope>NUCLEOTIDE SEQUENCE</scope>
</reference>
<dbReference type="Proteomes" id="UP001189624">
    <property type="component" value="Chromosome 3"/>
</dbReference>
<feature type="signal peptide" evidence="7">
    <location>
        <begin position="1"/>
        <end position="21"/>
    </location>
</feature>
<comment type="similarity">
    <text evidence="1">Belongs to the peptidase C1 family.</text>
</comment>
<dbReference type="Gramene" id="rna-AYBTSS11_LOCUS11068">
    <property type="protein sequence ID" value="CAJ1942883.1"/>
    <property type="gene ID" value="gene-AYBTSS11_LOCUS11068"/>
</dbReference>
<evidence type="ECO:0000313" key="10">
    <source>
        <dbReference type="EMBL" id="CAJ1942883.1"/>
    </source>
</evidence>
<dbReference type="PROSITE" id="PS00639">
    <property type="entry name" value="THIOL_PROTEASE_HIS"/>
    <property type="match status" value="1"/>
</dbReference>
<keyword evidence="5" id="KW-1015">Disulfide bond</keyword>
<dbReference type="GO" id="GO:0008234">
    <property type="term" value="F:cysteine-type peptidase activity"/>
    <property type="evidence" value="ECO:0007669"/>
    <property type="project" value="UniProtKB-KW"/>
</dbReference>
<evidence type="ECO:0000256" key="7">
    <source>
        <dbReference type="SAM" id="SignalP"/>
    </source>
</evidence>
<keyword evidence="11" id="KW-1185">Reference proteome</keyword>
<dbReference type="CDD" id="cd02248">
    <property type="entry name" value="Peptidase_C1A"/>
    <property type="match status" value="1"/>
</dbReference>